<dbReference type="SUPFAM" id="SSF51338">
    <property type="entry name" value="Composite domain of metallo-dependent hydrolases"/>
    <property type="match status" value="1"/>
</dbReference>
<sequence>MLPLASAVAKMSGQTAAVLGLSDRGRIEVGAAADLVLFDAARVRDAARYDAPVTPAEGILRVYVNGRLAFMPGTEVTEASGKVLCA</sequence>
<accession>A0A1G8S5R0</accession>
<gene>
    <name evidence="2" type="ORF">SAMN04488026_101463</name>
</gene>
<evidence type="ECO:0000259" key="1">
    <source>
        <dbReference type="Pfam" id="PF07969"/>
    </source>
</evidence>
<keyword evidence="2" id="KW-0378">Hydrolase</keyword>
<dbReference type="InterPro" id="IPR011059">
    <property type="entry name" value="Metal-dep_hydrolase_composite"/>
</dbReference>
<protein>
    <submittedName>
        <fullName evidence="2">Amidohydrolase family protein</fullName>
    </submittedName>
</protein>
<proteinExistence type="predicted"/>
<dbReference type="GO" id="GO:0016810">
    <property type="term" value="F:hydrolase activity, acting on carbon-nitrogen (but not peptide) bonds"/>
    <property type="evidence" value="ECO:0007669"/>
    <property type="project" value="InterPro"/>
</dbReference>
<dbReference type="Pfam" id="PF07969">
    <property type="entry name" value="Amidohydro_3"/>
    <property type="match status" value="1"/>
</dbReference>
<reference evidence="2 3" key="1">
    <citation type="submission" date="2016-10" db="EMBL/GenBank/DDBJ databases">
        <authorList>
            <person name="de Groot N.N."/>
        </authorList>
    </citation>
    <scope>NUCLEOTIDE SEQUENCE [LARGE SCALE GENOMIC DNA]</scope>
    <source>
        <strain evidence="2 3">DSM 25294</strain>
    </source>
</reference>
<keyword evidence="3" id="KW-1185">Reference proteome</keyword>
<feature type="domain" description="Amidohydrolase 3" evidence="1">
    <location>
        <begin position="2"/>
        <end position="68"/>
    </location>
</feature>
<dbReference type="AlphaFoldDB" id="A0A1G8S5R0"/>
<dbReference type="Gene3D" id="3.20.20.140">
    <property type="entry name" value="Metal-dependent hydrolases"/>
    <property type="match status" value="1"/>
</dbReference>
<organism evidence="2 3">
    <name type="scientific">Aliiruegeria lutimaris</name>
    <dbReference type="NCBI Taxonomy" id="571298"/>
    <lineage>
        <taxon>Bacteria</taxon>
        <taxon>Pseudomonadati</taxon>
        <taxon>Pseudomonadota</taxon>
        <taxon>Alphaproteobacteria</taxon>
        <taxon>Rhodobacterales</taxon>
        <taxon>Roseobacteraceae</taxon>
        <taxon>Aliiruegeria</taxon>
    </lineage>
</organism>
<name>A0A1G8S5R0_9RHOB</name>
<evidence type="ECO:0000313" key="3">
    <source>
        <dbReference type="Proteomes" id="UP000199382"/>
    </source>
</evidence>
<dbReference type="Proteomes" id="UP000199382">
    <property type="component" value="Unassembled WGS sequence"/>
</dbReference>
<dbReference type="InterPro" id="IPR013108">
    <property type="entry name" value="Amidohydro_3"/>
</dbReference>
<dbReference type="STRING" id="571298.SAMN04488026_101463"/>
<evidence type="ECO:0000313" key="2">
    <source>
        <dbReference type="EMBL" id="SDJ24512.1"/>
    </source>
</evidence>
<dbReference type="EMBL" id="FNEK01000014">
    <property type="protein sequence ID" value="SDJ24512.1"/>
    <property type="molecule type" value="Genomic_DNA"/>
</dbReference>
<dbReference type="Gene3D" id="2.30.40.10">
    <property type="entry name" value="Urease, subunit C, domain 1"/>
    <property type="match status" value="1"/>
</dbReference>